<comment type="caution">
    <text evidence="2">The sequence shown here is derived from an EMBL/GenBank/DDBJ whole genome shotgun (WGS) entry which is preliminary data.</text>
</comment>
<protein>
    <submittedName>
        <fullName evidence="2">Uncharacterized protein</fullName>
    </submittedName>
</protein>
<reference evidence="2" key="1">
    <citation type="journal article" date="2023" name="Mol. Phylogenet. Evol.">
        <title>Genome-scale phylogeny and comparative genomics of the fungal order Sordariales.</title>
        <authorList>
            <person name="Hensen N."/>
            <person name="Bonometti L."/>
            <person name="Westerberg I."/>
            <person name="Brannstrom I.O."/>
            <person name="Guillou S."/>
            <person name="Cros-Aarteil S."/>
            <person name="Calhoun S."/>
            <person name="Haridas S."/>
            <person name="Kuo A."/>
            <person name="Mondo S."/>
            <person name="Pangilinan J."/>
            <person name="Riley R."/>
            <person name="LaButti K."/>
            <person name="Andreopoulos B."/>
            <person name="Lipzen A."/>
            <person name="Chen C."/>
            <person name="Yan M."/>
            <person name="Daum C."/>
            <person name="Ng V."/>
            <person name="Clum A."/>
            <person name="Steindorff A."/>
            <person name="Ohm R.A."/>
            <person name="Martin F."/>
            <person name="Silar P."/>
            <person name="Natvig D.O."/>
            <person name="Lalanne C."/>
            <person name="Gautier V."/>
            <person name="Ament-Velasquez S.L."/>
            <person name="Kruys A."/>
            <person name="Hutchinson M.I."/>
            <person name="Powell A.J."/>
            <person name="Barry K."/>
            <person name="Miller A.N."/>
            <person name="Grigoriev I.V."/>
            <person name="Debuchy R."/>
            <person name="Gladieux P."/>
            <person name="Hiltunen Thoren M."/>
            <person name="Johannesson H."/>
        </authorList>
    </citation>
    <scope>NUCLEOTIDE SEQUENCE</scope>
    <source>
        <strain evidence="2">CBS 560.94</strain>
    </source>
</reference>
<dbReference type="GeneID" id="87864234"/>
<proteinExistence type="predicted"/>
<keyword evidence="3" id="KW-1185">Reference proteome</keyword>
<feature type="region of interest" description="Disordered" evidence="1">
    <location>
        <begin position="1"/>
        <end position="59"/>
    </location>
</feature>
<accession>A0AAE0J9U2</accession>
<gene>
    <name evidence="2" type="ORF">B0H65DRAFT_471142</name>
</gene>
<reference evidence="2" key="2">
    <citation type="submission" date="2023-06" db="EMBL/GenBank/DDBJ databases">
        <authorList>
            <consortium name="Lawrence Berkeley National Laboratory"/>
            <person name="Haridas S."/>
            <person name="Hensen N."/>
            <person name="Bonometti L."/>
            <person name="Westerberg I."/>
            <person name="Brannstrom I.O."/>
            <person name="Guillou S."/>
            <person name="Cros-Aarteil S."/>
            <person name="Calhoun S."/>
            <person name="Kuo A."/>
            <person name="Mondo S."/>
            <person name="Pangilinan J."/>
            <person name="Riley R."/>
            <person name="Labutti K."/>
            <person name="Andreopoulos B."/>
            <person name="Lipzen A."/>
            <person name="Chen C."/>
            <person name="Yanf M."/>
            <person name="Daum C."/>
            <person name="Ng V."/>
            <person name="Clum A."/>
            <person name="Steindorff A."/>
            <person name="Ohm R."/>
            <person name="Martin F."/>
            <person name="Silar P."/>
            <person name="Natvig D."/>
            <person name="Lalanne C."/>
            <person name="Gautier V."/>
            <person name="Ament-Velasquez S.L."/>
            <person name="Kruys A."/>
            <person name="Hutchinson M.I."/>
            <person name="Powell A.J."/>
            <person name="Barry K."/>
            <person name="Miller A.N."/>
            <person name="Grigoriev I.V."/>
            <person name="Debuchy R."/>
            <person name="Gladieux P."/>
            <person name="Thoren M.H."/>
            <person name="Johannesson H."/>
        </authorList>
    </citation>
    <scope>NUCLEOTIDE SEQUENCE</scope>
    <source>
        <strain evidence="2">CBS 560.94</strain>
    </source>
</reference>
<dbReference type="EMBL" id="JAUEPP010000006">
    <property type="protein sequence ID" value="KAK3340057.1"/>
    <property type="molecule type" value="Genomic_DNA"/>
</dbReference>
<name>A0AAE0J9U2_9PEZI</name>
<evidence type="ECO:0000313" key="3">
    <source>
        <dbReference type="Proteomes" id="UP001278500"/>
    </source>
</evidence>
<dbReference type="RefSeq" id="XP_062678999.1">
    <property type="nucleotide sequence ID" value="XM_062827080.1"/>
</dbReference>
<dbReference type="Proteomes" id="UP001278500">
    <property type="component" value="Unassembled WGS sequence"/>
</dbReference>
<evidence type="ECO:0000313" key="2">
    <source>
        <dbReference type="EMBL" id="KAK3340057.1"/>
    </source>
</evidence>
<evidence type="ECO:0000256" key="1">
    <source>
        <dbReference type="SAM" id="MobiDB-lite"/>
    </source>
</evidence>
<dbReference type="AlphaFoldDB" id="A0AAE0J9U2"/>
<organism evidence="2 3">
    <name type="scientific">Neurospora tetraspora</name>
    <dbReference type="NCBI Taxonomy" id="94610"/>
    <lineage>
        <taxon>Eukaryota</taxon>
        <taxon>Fungi</taxon>
        <taxon>Dikarya</taxon>
        <taxon>Ascomycota</taxon>
        <taxon>Pezizomycotina</taxon>
        <taxon>Sordariomycetes</taxon>
        <taxon>Sordariomycetidae</taxon>
        <taxon>Sordariales</taxon>
        <taxon>Sordariaceae</taxon>
        <taxon>Neurospora</taxon>
    </lineage>
</organism>
<sequence length="59" mass="5948">MASSGLEWSSGLAGLQGIDDGQRGPANDGRLHSRGSRKSGDGTHGAAKGAGRSLSVARW</sequence>